<evidence type="ECO:0000313" key="1">
    <source>
        <dbReference type="EMBL" id="RRD04578.1"/>
    </source>
</evidence>
<name>A0A3P1T5I5_9ACTN</name>
<keyword evidence="1" id="KW-0238">DNA-binding</keyword>
<dbReference type="Pfam" id="PF06224">
    <property type="entry name" value="AlkZ-like"/>
    <property type="match status" value="1"/>
</dbReference>
<accession>A0A3P1T5I5</accession>
<dbReference type="EMBL" id="RQZG01000010">
    <property type="protein sequence ID" value="RRD04578.1"/>
    <property type="molecule type" value="Genomic_DNA"/>
</dbReference>
<dbReference type="GO" id="GO:0003677">
    <property type="term" value="F:DNA binding"/>
    <property type="evidence" value="ECO:0007669"/>
    <property type="project" value="UniProtKB-KW"/>
</dbReference>
<organism evidence="1 2">
    <name type="scientific">Arachnia propionica</name>
    <dbReference type="NCBI Taxonomy" id="1750"/>
    <lineage>
        <taxon>Bacteria</taxon>
        <taxon>Bacillati</taxon>
        <taxon>Actinomycetota</taxon>
        <taxon>Actinomycetes</taxon>
        <taxon>Propionibacteriales</taxon>
        <taxon>Propionibacteriaceae</taxon>
        <taxon>Arachnia</taxon>
    </lineage>
</organism>
<sequence>MADPGLGRTRLVAQGLVTRPWTSPTAVAEAFGAHQGQDLAGVLASLALRTTGSIDDVLAAFARGEIVRGYPMRGTVFAMAARDAAWITELCVGPGLRQSTRLLASRGLTEEHRQRSEEIARELLADGPRSRAELGESWAAAGLSEAQGASYHLLVNLISAGVLCHGPIVDGDQHVALCETWLPPGSDLEGRFNGDREAAVAELLCRHLTSRGPATLRDFQWWSKLPITEIRRAFTLVRDRFEEVEGERFQRVGLADEVRELGRAASRALLLPGFDEFILGYQDRLFAMSEDDHERLVPGNRGVFRRSVVVGGQVVGAWRSGGSPTRRRLELEGFTPLSQRTRGVAEKLFAEFPFHGG</sequence>
<gene>
    <name evidence="1" type="ORF">EII34_09745</name>
</gene>
<proteinExistence type="predicted"/>
<dbReference type="RefSeq" id="WP_124844968.1">
    <property type="nucleotide sequence ID" value="NZ_RQZG01000010.1"/>
</dbReference>
<dbReference type="Proteomes" id="UP000280819">
    <property type="component" value="Unassembled WGS sequence"/>
</dbReference>
<evidence type="ECO:0000313" key="2">
    <source>
        <dbReference type="Proteomes" id="UP000280819"/>
    </source>
</evidence>
<reference evidence="1 2" key="1">
    <citation type="submission" date="2018-11" db="EMBL/GenBank/DDBJ databases">
        <title>Genomes From Bacteria Associated with the Canine Oral Cavity: a Test Case for Automated Genome-Based Taxonomic Assignment.</title>
        <authorList>
            <person name="Coil D.A."/>
            <person name="Jospin G."/>
            <person name="Darling A.E."/>
            <person name="Wallis C."/>
            <person name="Davis I.J."/>
            <person name="Harris S."/>
            <person name="Eisen J.A."/>
            <person name="Holcombe L.J."/>
            <person name="O'Flynn C."/>
        </authorList>
    </citation>
    <scope>NUCLEOTIDE SEQUENCE [LARGE SCALE GENOMIC DNA]</scope>
    <source>
        <strain evidence="1 2">OH887_COT-365</strain>
    </source>
</reference>
<protein>
    <submittedName>
        <fullName evidence="1">Winged helix DNA-binding domain-containing protein</fullName>
    </submittedName>
</protein>
<dbReference type="OrthoDB" id="9148135at2"/>
<dbReference type="PANTHER" id="PTHR38479:SF2">
    <property type="entry name" value="WINGED HELIX DNA-BINDING DOMAIN-CONTAINING PROTEIN"/>
    <property type="match status" value="1"/>
</dbReference>
<dbReference type="InterPro" id="IPR009351">
    <property type="entry name" value="AlkZ-like"/>
</dbReference>
<comment type="caution">
    <text evidence="1">The sequence shown here is derived from an EMBL/GenBank/DDBJ whole genome shotgun (WGS) entry which is preliminary data.</text>
</comment>
<dbReference type="AlphaFoldDB" id="A0A3P1T5I5"/>
<dbReference type="PANTHER" id="PTHR38479">
    <property type="entry name" value="LMO0824 PROTEIN"/>
    <property type="match status" value="1"/>
</dbReference>